<organism evidence="2 3">
    <name type="scientific">Novilysobacter luteus</name>
    <dbReference type="NCBI Taxonomy" id="2822368"/>
    <lineage>
        <taxon>Bacteria</taxon>
        <taxon>Pseudomonadati</taxon>
        <taxon>Pseudomonadota</taxon>
        <taxon>Gammaproteobacteria</taxon>
        <taxon>Lysobacterales</taxon>
        <taxon>Lysobacteraceae</taxon>
        <taxon>Novilysobacter</taxon>
    </lineage>
</organism>
<sequence>MHHFHKLLFAVLAFCATAGFAFAQTAPLVPTAEFYFDEDARTTRTIESQSGSGEALVQALLKSIQRNPRSKADIAQLAHVAMAGGRPELGHELYGRVLGQMDSNDGLYRAVLWNYGWDLFRTGDAAGALAQWDTLRKSRNINATWMPATFALALWELDRRDEAVQWYAAAVRSEPARWTGADQYEALLPDWREQERATLAEIQQAWQADPPAWR</sequence>
<evidence type="ECO:0000313" key="3">
    <source>
        <dbReference type="Proteomes" id="UP000680116"/>
    </source>
</evidence>
<evidence type="ECO:0008006" key="4">
    <source>
        <dbReference type="Google" id="ProtNLM"/>
    </source>
</evidence>
<evidence type="ECO:0000313" key="2">
    <source>
        <dbReference type="EMBL" id="CAG4977984.1"/>
    </source>
</evidence>
<keyword evidence="1" id="KW-0732">Signal</keyword>
<protein>
    <recommendedName>
        <fullName evidence="4">Tetratricopeptide repeat protein</fullName>
    </recommendedName>
</protein>
<feature type="chain" id="PRO_5045665946" description="Tetratricopeptide repeat protein" evidence="1">
    <location>
        <begin position="24"/>
        <end position="214"/>
    </location>
</feature>
<dbReference type="RefSeq" id="WP_251370600.1">
    <property type="nucleotide sequence ID" value="NZ_OU015430.1"/>
</dbReference>
<dbReference type="EMBL" id="OU015430">
    <property type="protein sequence ID" value="CAG4977984.1"/>
    <property type="molecule type" value="Genomic_DNA"/>
</dbReference>
<dbReference type="SUPFAM" id="SSF48452">
    <property type="entry name" value="TPR-like"/>
    <property type="match status" value="1"/>
</dbReference>
<proteinExistence type="predicted"/>
<accession>A0ABN7R193</accession>
<dbReference type="Gene3D" id="1.25.40.10">
    <property type="entry name" value="Tetratricopeptide repeat domain"/>
    <property type="match status" value="1"/>
</dbReference>
<evidence type="ECO:0000256" key="1">
    <source>
        <dbReference type="SAM" id="SignalP"/>
    </source>
</evidence>
<keyword evidence="3" id="KW-1185">Reference proteome</keyword>
<reference evidence="2 3" key="1">
    <citation type="submission" date="2021-04" db="EMBL/GenBank/DDBJ databases">
        <authorList>
            <person name="Rodrigo-Torres L."/>
            <person name="Arahal R. D."/>
            <person name="Lucena T."/>
        </authorList>
    </citation>
    <scope>NUCLEOTIDE SEQUENCE [LARGE SCALE GENOMIC DNA]</scope>
    <source>
        <strain evidence="2 3">CECT 30171</strain>
    </source>
</reference>
<name>A0ABN7R193_9GAMM</name>
<dbReference type="Proteomes" id="UP000680116">
    <property type="component" value="Chromosome"/>
</dbReference>
<gene>
    <name evidence="2" type="ORF">LYB30171_02539</name>
</gene>
<feature type="signal peptide" evidence="1">
    <location>
        <begin position="1"/>
        <end position="23"/>
    </location>
</feature>
<dbReference type="InterPro" id="IPR011990">
    <property type="entry name" value="TPR-like_helical_dom_sf"/>
</dbReference>